<protein>
    <submittedName>
        <fullName evidence="2">Uncharacterized protein</fullName>
    </submittedName>
</protein>
<feature type="transmembrane region" description="Helical" evidence="1">
    <location>
        <begin position="116"/>
        <end position="135"/>
    </location>
</feature>
<organism evidence="2">
    <name type="scientific">Pithovirus LCDPAC01</name>
    <dbReference type="NCBI Taxonomy" id="2506600"/>
    <lineage>
        <taxon>Viruses</taxon>
        <taxon>Pithoviruses</taxon>
    </lineage>
</organism>
<keyword evidence="1" id="KW-1133">Transmembrane helix</keyword>
<proteinExistence type="predicted"/>
<keyword evidence="1" id="KW-0812">Transmembrane</keyword>
<accession>A0A481YQA2</accession>
<keyword evidence="1" id="KW-0472">Membrane</keyword>
<evidence type="ECO:0000256" key="1">
    <source>
        <dbReference type="SAM" id="Phobius"/>
    </source>
</evidence>
<reference evidence="2" key="1">
    <citation type="journal article" date="2019" name="MBio">
        <title>Virus Genomes from Deep Sea Sediments Expand the Ocean Megavirome and Support Independent Origins of Viral Gigantism.</title>
        <authorList>
            <person name="Backstrom D."/>
            <person name="Yutin N."/>
            <person name="Jorgensen S.L."/>
            <person name="Dharamshi J."/>
            <person name="Homa F."/>
            <person name="Zaremba-Niedwiedzka K."/>
            <person name="Spang A."/>
            <person name="Wolf Y.I."/>
            <person name="Koonin E.V."/>
            <person name="Ettema T.J."/>
        </authorList>
    </citation>
    <scope>NUCLEOTIDE SEQUENCE</scope>
</reference>
<sequence>MDIKSQSVIENKTDYEEKKIKVPNNDVRIDINEEYKERDMTLQGNVDAVVNVMMGNKMTDLRSLEKMRKGNVMGGSRLEEDSDPRFDGDTLRMAYENDTTWFQGHGFRFDLVNSSYFFTIVISILTIGFCIYKLANTDDCSVMSTYAPILTCIMAWTMKTAYTMQNN</sequence>
<gene>
    <name evidence="2" type="ORF">LCDPAC01_00840</name>
</gene>
<dbReference type="EMBL" id="MK500280">
    <property type="protein sequence ID" value="QBK84603.1"/>
    <property type="molecule type" value="Genomic_DNA"/>
</dbReference>
<feature type="transmembrane region" description="Helical" evidence="1">
    <location>
        <begin position="141"/>
        <end position="158"/>
    </location>
</feature>
<evidence type="ECO:0000313" key="2">
    <source>
        <dbReference type="EMBL" id="QBK84603.1"/>
    </source>
</evidence>
<name>A0A481YQA2_9VIRU</name>